<sequence>MSIKPMNLSFYIVFLMSIVLFCFIAYLSSDTRIEEEFVQVQVLENETIWDLAVDYSEKHKLTPSEFVTWVEKHNQLDTDFISAGSIITIPVQIDHTQESIILVADGGTNR</sequence>
<evidence type="ECO:0000256" key="1">
    <source>
        <dbReference type="SAM" id="Phobius"/>
    </source>
</evidence>
<accession>A0A6M0Q309</accession>
<keyword evidence="3" id="KW-1185">Reference proteome</keyword>
<comment type="caution">
    <text evidence="2">The sequence shown here is derived from an EMBL/GenBank/DDBJ whole genome shotgun (WGS) entry which is preliminary data.</text>
</comment>
<proteinExistence type="predicted"/>
<dbReference type="EMBL" id="JAAIWM010000001">
    <property type="protein sequence ID" value="NEY70139.1"/>
    <property type="molecule type" value="Genomic_DNA"/>
</dbReference>
<evidence type="ECO:0000313" key="2">
    <source>
        <dbReference type="EMBL" id="NEY70139.1"/>
    </source>
</evidence>
<keyword evidence="1" id="KW-0812">Transmembrane</keyword>
<name>A0A6M0Q309_9BACI</name>
<reference evidence="2 3" key="1">
    <citation type="submission" date="2020-02" db="EMBL/GenBank/DDBJ databases">
        <title>Bacillus aquiflavi sp. nov., isolated from yellow water of strong flavor Chinese baijiu in Yibin region of China.</title>
        <authorList>
            <person name="Xie J."/>
        </authorList>
    </citation>
    <scope>NUCLEOTIDE SEQUENCE [LARGE SCALE GENOMIC DNA]</scope>
    <source>
        <strain evidence="2 3">SA4</strain>
    </source>
</reference>
<keyword evidence="1" id="KW-1133">Transmembrane helix</keyword>
<keyword evidence="1" id="KW-0472">Membrane</keyword>
<evidence type="ECO:0008006" key="4">
    <source>
        <dbReference type="Google" id="ProtNLM"/>
    </source>
</evidence>
<protein>
    <recommendedName>
        <fullName evidence="4">Cell division suppressor protein YneA</fullName>
    </recommendedName>
</protein>
<dbReference type="AlphaFoldDB" id="A0A6M0Q309"/>
<organism evidence="2 3">
    <name type="scientific">Bacillus mesophilus</name>
    <dbReference type="NCBI Taxonomy" id="1808955"/>
    <lineage>
        <taxon>Bacteria</taxon>
        <taxon>Bacillati</taxon>
        <taxon>Bacillota</taxon>
        <taxon>Bacilli</taxon>
        <taxon>Bacillales</taxon>
        <taxon>Bacillaceae</taxon>
        <taxon>Bacillus</taxon>
    </lineage>
</organism>
<gene>
    <name evidence="2" type="ORF">G4D63_00165</name>
</gene>
<feature type="transmembrane region" description="Helical" evidence="1">
    <location>
        <begin position="6"/>
        <end position="27"/>
    </location>
</feature>
<evidence type="ECO:0000313" key="3">
    <source>
        <dbReference type="Proteomes" id="UP000481043"/>
    </source>
</evidence>
<dbReference type="Proteomes" id="UP000481043">
    <property type="component" value="Unassembled WGS sequence"/>
</dbReference>
<dbReference type="RefSeq" id="WP_163176491.1">
    <property type="nucleotide sequence ID" value="NZ_JAAIWM010000001.1"/>
</dbReference>